<dbReference type="Pfam" id="PF00440">
    <property type="entry name" value="TetR_N"/>
    <property type="match status" value="1"/>
</dbReference>
<dbReference type="SUPFAM" id="SSF48498">
    <property type="entry name" value="Tetracyclin repressor-like, C-terminal domain"/>
    <property type="match status" value="1"/>
</dbReference>
<dbReference type="EMBL" id="CP109083">
    <property type="protein sequence ID" value="WSB09384.1"/>
    <property type="molecule type" value="Genomic_DNA"/>
</dbReference>
<keyword evidence="3" id="KW-0804">Transcription</keyword>
<dbReference type="RefSeq" id="WP_326704353.1">
    <property type="nucleotide sequence ID" value="NZ_CP108861.1"/>
</dbReference>
<proteinExistence type="predicted"/>
<evidence type="ECO:0000256" key="3">
    <source>
        <dbReference type="ARBA" id="ARBA00023163"/>
    </source>
</evidence>
<keyword evidence="1" id="KW-0805">Transcription regulation</keyword>
<feature type="DNA-binding region" description="H-T-H motif" evidence="4">
    <location>
        <begin position="43"/>
        <end position="62"/>
    </location>
</feature>
<dbReference type="SUPFAM" id="SSF46689">
    <property type="entry name" value="Homeodomain-like"/>
    <property type="match status" value="1"/>
</dbReference>
<protein>
    <submittedName>
        <fullName evidence="6">TetR/AcrR family transcriptional regulator</fullName>
    </submittedName>
</protein>
<dbReference type="InterPro" id="IPR054156">
    <property type="entry name" value="YxaF_TetR_C"/>
</dbReference>
<dbReference type="Gene3D" id="1.10.357.10">
    <property type="entry name" value="Tetracycline Repressor, domain 2"/>
    <property type="match status" value="1"/>
</dbReference>
<dbReference type="PANTHER" id="PTHR47506">
    <property type="entry name" value="TRANSCRIPTIONAL REGULATORY PROTEIN"/>
    <property type="match status" value="1"/>
</dbReference>
<dbReference type="Proteomes" id="UP001356428">
    <property type="component" value="Chromosome"/>
</dbReference>
<dbReference type="InterPro" id="IPR036271">
    <property type="entry name" value="Tet_transcr_reg_TetR-rel_C_sf"/>
</dbReference>
<evidence type="ECO:0000259" key="5">
    <source>
        <dbReference type="PROSITE" id="PS50977"/>
    </source>
</evidence>
<evidence type="ECO:0000256" key="1">
    <source>
        <dbReference type="ARBA" id="ARBA00023015"/>
    </source>
</evidence>
<dbReference type="InterPro" id="IPR001647">
    <property type="entry name" value="HTH_TetR"/>
</dbReference>
<feature type="domain" description="HTH tetR-type" evidence="5">
    <location>
        <begin position="20"/>
        <end position="80"/>
    </location>
</feature>
<organism evidence="6 7">
    <name type="scientific">Streptomyces cyaneofuscatus</name>
    <dbReference type="NCBI Taxonomy" id="66883"/>
    <lineage>
        <taxon>Bacteria</taxon>
        <taxon>Bacillati</taxon>
        <taxon>Actinomycetota</taxon>
        <taxon>Actinomycetes</taxon>
        <taxon>Kitasatosporales</taxon>
        <taxon>Streptomycetaceae</taxon>
        <taxon>Streptomyces</taxon>
    </lineage>
</organism>
<dbReference type="Pfam" id="PF21993">
    <property type="entry name" value="TetR_C_13_2"/>
    <property type="match status" value="1"/>
</dbReference>
<evidence type="ECO:0000313" key="6">
    <source>
        <dbReference type="EMBL" id="WSB09384.1"/>
    </source>
</evidence>
<accession>A0ABZ1EZ04</accession>
<sequence length="216" mass="23016">MEELPVDTAQEQESASRPVVGTRERIVRAASQLMQRHGYDGTGIKQISVTANATPGSVYHFFPGGKQELAVAVIRSGEQEFIDELDAVMRAESDPAEALKIFTALLADGLHASGWHSGCPVAATALGAAGRLPDIQVAAAVALSHWHELVFERLKEAGIDEEEARGLAHTVISTLEGAELSAQLSRSREPLDLAGKHLARLVEGARGATHRHHPGS</sequence>
<keyword evidence="7" id="KW-1185">Reference proteome</keyword>
<evidence type="ECO:0000256" key="2">
    <source>
        <dbReference type="ARBA" id="ARBA00023125"/>
    </source>
</evidence>
<dbReference type="PANTHER" id="PTHR47506:SF3">
    <property type="entry name" value="HTH-TYPE TRANSCRIPTIONAL REGULATOR LMRA"/>
    <property type="match status" value="1"/>
</dbReference>
<keyword evidence="2 4" id="KW-0238">DNA-binding</keyword>
<name>A0ABZ1EZ04_9ACTN</name>
<gene>
    <name evidence="6" type="ORF">OG849_20185</name>
</gene>
<reference evidence="6 7" key="1">
    <citation type="submission" date="2022-10" db="EMBL/GenBank/DDBJ databases">
        <title>The complete genomes of actinobacterial strains from the NBC collection.</title>
        <authorList>
            <person name="Joergensen T.S."/>
            <person name="Alvarez Arevalo M."/>
            <person name="Sterndorff E.B."/>
            <person name="Faurdal D."/>
            <person name="Vuksanovic O."/>
            <person name="Mourched A.-S."/>
            <person name="Charusanti P."/>
            <person name="Shaw S."/>
            <person name="Blin K."/>
            <person name="Weber T."/>
        </authorList>
    </citation>
    <scope>NUCLEOTIDE SEQUENCE [LARGE SCALE GENOMIC DNA]</scope>
    <source>
        <strain evidence="6 7">NBC 01792</strain>
    </source>
</reference>
<evidence type="ECO:0000256" key="4">
    <source>
        <dbReference type="PROSITE-ProRule" id="PRU00335"/>
    </source>
</evidence>
<dbReference type="InterPro" id="IPR009057">
    <property type="entry name" value="Homeodomain-like_sf"/>
</dbReference>
<evidence type="ECO:0000313" key="7">
    <source>
        <dbReference type="Proteomes" id="UP001356428"/>
    </source>
</evidence>
<dbReference type="PROSITE" id="PS50977">
    <property type="entry name" value="HTH_TETR_2"/>
    <property type="match status" value="1"/>
</dbReference>